<gene>
    <name evidence="1" type="primary">Necator_chrIII.g11857</name>
    <name evidence="1" type="ORF">RB195_011091</name>
</gene>
<accession>A0ABR1D428</accession>
<evidence type="ECO:0000313" key="1">
    <source>
        <dbReference type="EMBL" id="KAK6744176.1"/>
    </source>
</evidence>
<dbReference type="Proteomes" id="UP001303046">
    <property type="component" value="Unassembled WGS sequence"/>
</dbReference>
<organism evidence="1 2">
    <name type="scientific">Necator americanus</name>
    <name type="common">Human hookworm</name>
    <dbReference type="NCBI Taxonomy" id="51031"/>
    <lineage>
        <taxon>Eukaryota</taxon>
        <taxon>Metazoa</taxon>
        <taxon>Ecdysozoa</taxon>
        <taxon>Nematoda</taxon>
        <taxon>Chromadorea</taxon>
        <taxon>Rhabditida</taxon>
        <taxon>Rhabditina</taxon>
        <taxon>Rhabditomorpha</taxon>
        <taxon>Strongyloidea</taxon>
        <taxon>Ancylostomatidae</taxon>
        <taxon>Bunostominae</taxon>
        <taxon>Necator</taxon>
    </lineage>
</organism>
<keyword evidence="2" id="KW-1185">Reference proteome</keyword>
<proteinExistence type="predicted"/>
<evidence type="ECO:0000313" key="2">
    <source>
        <dbReference type="Proteomes" id="UP001303046"/>
    </source>
</evidence>
<sequence length="85" mass="9272">MTDSASPCILSIGSFHSRSSSDRFINLANVIASALSLIQLSSQILHQITECNPRMNSINLSSRKKTTNSSISETCNFEMHGKALK</sequence>
<protein>
    <submittedName>
        <fullName evidence="1">Uncharacterized protein</fullName>
    </submittedName>
</protein>
<dbReference type="EMBL" id="JAVFWL010000003">
    <property type="protein sequence ID" value="KAK6744176.1"/>
    <property type="molecule type" value="Genomic_DNA"/>
</dbReference>
<comment type="caution">
    <text evidence="1">The sequence shown here is derived from an EMBL/GenBank/DDBJ whole genome shotgun (WGS) entry which is preliminary data.</text>
</comment>
<reference evidence="1 2" key="1">
    <citation type="submission" date="2023-08" db="EMBL/GenBank/DDBJ databases">
        <title>A Necator americanus chromosomal reference genome.</title>
        <authorList>
            <person name="Ilik V."/>
            <person name="Petrzelkova K.J."/>
            <person name="Pardy F."/>
            <person name="Fuh T."/>
            <person name="Niatou-Singa F.S."/>
            <person name="Gouil Q."/>
            <person name="Baker L."/>
            <person name="Ritchie M.E."/>
            <person name="Jex A.R."/>
            <person name="Gazzola D."/>
            <person name="Li H."/>
            <person name="Toshio Fujiwara R."/>
            <person name="Zhan B."/>
            <person name="Aroian R.V."/>
            <person name="Pafco B."/>
            <person name="Schwarz E.M."/>
        </authorList>
    </citation>
    <scope>NUCLEOTIDE SEQUENCE [LARGE SCALE GENOMIC DNA]</scope>
    <source>
        <strain evidence="1 2">Aroian</strain>
        <tissue evidence="1">Whole animal</tissue>
    </source>
</reference>
<name>A0ABR1D428_NECAM</name>